<evidence type="ECO:0000259" key="8">
    <source>
        <dbReference type="PROSITE" id="PS50172"/>
    </source>
</evidence>
<comment type="function">
    <text evidence="6">This promotes the activity of RNA polymerase II.</text>
</comment>
<proteinExistence type="predicted"/>
<sequence>MRLHTPNSLAYPITVTTVRCRPHDQVAPGYAMFVYKYRTTQTVHNEDGEEKPQELFAEFQSEAEGKVMELAVRVGQTLTKPTFVADIQEPCKHDIQFGGMCADCGRDMTHVSYNQSRPDTERATISSAHEHTALKVSHDEATRAEDDAKRRLLNARKLSLVVDLDQTIIHATFDPTVADWQADPENPNHDAVRNVRRFQLKDHGPGSRGTWYYIKLRPGLRQFLQHMSRLYEMHIYTMATQAYAHQVAELVDPDHKLFASRILSRDTSGSMSCKNLSRLFPVDTNMVVVIDDRGDVWDWTPNLIKVVPYEFFVGIGDINSSFLPKRQETAGKKENKDESEAKDEAERVQAEAIAEQVADRPLLKKQKRLESEQAEQEETQPQAPERKRHLLQDHDTELQTLGEALQRVHDGFFAEYDRLNAARSQGAQVAEVRRSKSPKPEQIPHAADIVVGLKHQVLADVRLIFSGVIPLDVELEKQEIYILATSFGAEVDTQLSSKTTHVIAIPERKTSKVRQAARKGIEIVGPRWLLDCISAWKKLDEAPYRIHEDIKAEEVDGLEAATPNPGPDSPPEKDEALPQSESPPVVENQEDWSDIDGDLAEFLGSEDGSDSDSEDNAGDDDEDGSKASPIPNNVAETTSPSPSPSAKRKRKPLHPKKRKRIKSESPSTGIGEKRKRSADEEDAESDEKPRAGKRVKPVAIPKVEGATTVLNGNHEAASSQRDKTDEEEDDWTETLRKELEKDLEKNERKGDDGG</sequence>
<feature type="region of interest" description="Disordered" evidence="7">
    <location>
        <begin position="555"/>
        <end position="754"/>
    </location>
</feature>
<dbReference type="AlphaFoldDB" id="A0A6A7C6F1"/>
<comment type="catalytic activity">
    <reaction evidence="5 6">
        <text>O-phospho-L-threonyl-[protein] + H2O = L-threonyl-[protein] + phosphate</text>
        <dbReference type="Rhea" id="RHEA:47004"/>
        <dbReference type="Rhea" id="RHEA-COMP:11060"/>
        <dbReference type="Rhea" id="RHEA-COMP:11605"/>
        <dbReference type="ChEBI" id="CHEBI:15377"/>
        <dbReference type="ChEBI" id="CHEBI:30013"/>
        <dbReference type="ChEBI" id="CHEBI:43474"/>
        <dbReference type="ChEBI" id="CHEBI:61977"/>
        <dbReference type="EC" id="3.1.3.16"/>
    </reaction>
</comment>
<feature type="compositionally biased region" description="Acidic residues" evidence="7">
    <location>
        <begin position="588"/>
        <end position="599"/>
    </location>
</feature>
<feature type="region of interest" description="Disordered" evidence="7">
    <location>
        <begin position="368"/>
        <end position="387"/>
    </location>
</feature>
<feature type="region of interest" description="Disordered" evidence="7">
    <location>
        <begin position="326"/>
        <end position="349"/>
    </location>
</feature>
<dbReference type="PROSITE" id="PS50172">
    <property type="entry name" value="BRCT"/>
    <property type="match status" value="1"/>
</dbReference>
<evidence type="ECO:0000256" key="5">
    <source>
        <dbReference type="ARBA" id="ARBA00048336"/>
    </source>
</evidence>
<dbReference type="GO" id="GO:0005634">
    <property type="term" value="C:nucleus"/>
    <property type="evidence" value="ECO:0007669"/>
    <property type="project" value="UniProtKB-SubCell"/>
</dbReference>
<evidence type="ECO:0000256" key="4">
    <source>
        <dbReference type="ARBA" id="ARBA00047761"/>
    </source>
</evidence>
<evidence type="ECO:0000313" key="11">
    <source>
        <dbReference type="Proteomes" id="UP000799421"/>
    </source>
</evidence>
<dbReference type="SMART" id="SM00577">
    <property type="entry name" value="CPDc"/>
    <property type="match status" value="1"/>
</dbReference>
<keyword evidence="2 6" id="KW-0378">Hydrolase</keyword>
<keyword evidence="11" id="KW-1185">Reference proteome</keyword>
<evidence type="ECO:0000256" key="2">
    <source>
        <dbReference type="ARBA" id="ARBA00022801"/>
    </source>
</evidence>
<dbReference type="InterPro" id="IPR004274">
    <property type="entry name" value="FCP1_dom"/>
</dbReference>
<dbReference type="Pfam" id="PF00533">
    <property type="entry name" value="BRCT"/>
    <property type="match status" value="1"/>
</dbReference>
<keyword evidence="3 6" id="KW-0539">Nucleus</keyword>
<evidence type="ECO:0000313" key="10">
    <source>
        <dbReference type="EMBL" id="KAF2862268.1"/>
    </source>
</evidence>
<dbReference type="InterPro" id="IPR001357">
    <property type="entry name" value="BRCT_dom"/>
</dbReference>
<dbReference type="InterPro" id="IPR036412">
    <property type="entry name" value="HAD-like_sf"/>
</dbReference>
<dbReference type="SUPFAM" id="SSF52113">
    <property type="entry name" value="BRCT domain"/>
    <property type="match status" value="1"/>
</dbReference>
<evidence type="ECO:0000256" key="6">
    <source>
        <dbReference type="RuleBase" id="RU366066"/>
    </source>
</evidence>
<feature type="domain" description="FCP1 homology" evidence="9">
    <location>
        <begin position="153"/>
        <end position="330"/>
    </location>
</feature>
<feature type="compositionally biased region" description="Basic and acidic residues" evidence="7">
    <location>
        <begin position="733"/>
        <end position="754"/>
    </location>
</feature>
<feature type="compositionally biased region" description="Basic residues" evidence="7">
    <location>
        <begin position="646"/>
        <end position="661"/>
    </location>
</feature>
<feature type="domain" description="BRCT" evidence="8">
    <location>
        <begin position="453"/>
        <end position="546"/>
    </location>
</feature>
<dbReference type="SMART" id="SM00292">
    <property type="entry name" value="BRCT"/>
    <property type="match status" value="1"/>
</dbReference>
<dbReference type="PANTHER" id="PTHR23081">
    <property type="entry name" value="RNA POLYMERASE II CTD PHOSPHATASE"/>
    <property type="match status" value="1"/>
</dbReference>
<feature type="compositionally biased region" description="Polar residues" evidence="7">
    <location>
        <begin position="708"/>
        <end position="719"/>
    </location>
</feature>
<dbReference type="InterPro" id="IPR036420">
    <property type="entry name" value="BRCT_dom_sf"/>
</dbReference>
<dbReference type="InterPro" id="IPR039189">
    <property type="entry name" value="Fcp1"/>
</dbReference>
<dbReference type="Proteomes" id="UP000799421">
    <property type="component" value="Unassembled WGS sequence"/>
</dbReference>
<dbReference type="SUPFAM" id="SSF56784">
    <property type="entry name" value="HAD-like"/>
    <property type="match status" value="1"/>
</dbReference>
<dbReference type="Gene3D" id="3.40.50.1000">
    <property type="entry name" value="HAD superfamily/HAD-like"/>
    <property type="match status" value="1"/>
</dbReference>
<dbReference type="EMBL" id="MU005967">
    <property type="protein sequence ID" value="KAF2862268.1"/>
    <property type="molecule type" value="Genomic_DNA"/>
</dbReference>
<dbReference type="InterPro" id="IPR023214">
    <property type="entry name" value="HAD_sf"/>
</dbReference>
<dbReference type="EC" id="3.1.3.16" evidence="6"/>
<feature type="compositionally biased region" description="Acidic residues" evidence="7">
    <location>
        <begin position="607"/>
        <end position="623"/>
    </location>
</feature>
<dbReference type="NCBIfam" id="TIGR02250">
    <property type="entry name" value="FCP1_euk"/>
    <property type="match status" value="1"/>
</dbReference>
<reference evidence="10" key="1">
    <citation type="journal article" date="2020" name="Stud. Mycol.">
        <title>101 Dothideomycetes genomes: a test case for predicting lifestyles and emergence of pathogens.</title>
        <authorList>
            <person name="Haridas S."/>
            <person name="Albert R."/>
            <person name="Binder M."/>
            <person name="Bloem J."/>
            <person name="Labutti K."/>
            <person name="Salamov A."/>
            <person name="Andreopoulos B."/>
            <person name="Baker S."/>
            <person name="Barry K."/>
            <person name="Bills G."/>
            <person name="Bluhm B."/>
            <person name="Cannon C."/>
            <person name="Castanera R."/>
            <person name="Culley D."/>
            <person name="Daum C."/>
            <person name="Ezra D."/>
            <person name="Gonzalez J."/>
            <person name="Henrissat B."/>
            <person name="Kuo A."/>
            <person name="Liang C."/>
            <person name="Lipzen A."/>
            <person name="Lutzoni F."/>
            <person name="Magnuson J."/>
            <person name="Mondo S."/>
            <person name="Nolan M."/>
            <person name="Ohm R."/>
            <person name="Pangilinan J."/>
            <person name="Park H.-J."/>
            <person name="Ramirez L."/>
            <person name="Alfaro M."/>
            <person name="Sun H."/>
            <person name="Tritt A."/>
            <person name="Yoshinaga Y."/>
            <person name="Zwiers L.-H."/>
            <person name="Turgeon B."/>
            <person name="Goodwin S."/>
            <person name="Spatafora J."/>
            <person name="Crous P."/>
            <person name="Grigoriev I."/>
        </authorList>
    </citation>
    <scope>NUCLEOTIDE SEQUENCE</scope>
    <source>
        <strain evidence="10">CBS 480.64</strain>
    </source>
</reference>
<evidence type="ECO:0000256" key="7">
    <source>
        <dbReference type="SAM" id="MobiDB-lite"/>
    </source>
</evidence>
<dbReference type="Pfam" id="PF03031">
    <property type="entry name" value="NIF"/>
    <property type="match status" value="1"/>
</dbReference>
<dbReference type="Gene3D" id="1.10.287.10">
    <property type="entry name" value="S15/NS1, RNA-binding"/>
    <property type="match status" value="1"/>
</dbReference>
<gene>
    <name evidence="10" type="ORF">K470DRAFT_281109</name>
</gene>
<evidence type="ECO:0000256" key="3">
    <source>
        <dbReference type="ARBA" id="ARBA00023242"/>
    </source>
</evidence>
<dbReference type="CDD" id="cd17729">
    <property type="entry name" value="BRCT_CTDP1"/>
    <property type="match status" value="1"/>
</dbReference>
<comment type="catalytic activity">
    <reaction evidence="4 6">
        <text>O-phospho-L-seryl-[protein] + H2O = L-seryl-[protein] + phosphate</text>
        <dbReference type="Rhea" id="RHEA:20629"/>
        <dbReference type="Rhea" id="RHEA-COMP:9863"/>
        <dbReference type="Rhea" id="RHEA-COMP:11604"/>
        <dbReference type="ChEBI" id="CHEBI:15377"/>
        <dbReference type="ChEBI" id="CHEBI:29999"/>
        <dbReference type="ChEBI" id="CHEBI:43474"/>
        <dbReference type="ChEBI" id="CHEBI:83421"/>
        <dbReference type="EC" id="3.1.3.16"/>
    </reaction>
</comment>
<dbReference type="OrthoDB" id="10249888at2759"/>
<accession>A0A6A7C6F1</accession>
<dbReference type="GO" id="GO:0008420">
    <property type="term" value="F:RNA polymerase II CTD heptapeptide repeat phosphatase activity"/>
    <property type="evidence" value="ECO:0007669"/>
    <property type="project" value="UniProtKB-UniRule"/>
</dbReference>
<organism evidence="10 11">
    <name type="scientific">Piedraia hortae CBS 480.64</name>
    <dbReference type="NCBI Taxonomy" id="1314780"/>
    <lineage>
        <taxon>Eukaryota</taxon>
        <taxon>Fungi</taxon>
        <taxon>Dikarya</taxon>
        <taxon>Ascomycota</taxon>
        <taxon>Pezizomycotina</taxon>
        <taxon>Dothideomycetes</taxon>
        <taxon>Dothideomycetidae</taxon>
        <taxon>Capnodiales</taxon>
        <taxon>Piedraiaceae</taxon>
        <taxon>Piedraia</taxon>
    </lineage>
</organism>
<protein>
    <recommendedName>
        <fullName evidence="6">RNA polymerase II subunit A C-terminal domain phosphatase</fullName>
        <ecNumber evidence="6">3.1.3.16</ecNumber>
    </recommendedName>
</protein>
<dbReference type="InterPro" id="IPR011947">
    <property type="entry name" value="FCP1_euk"/>
</dbReference>
<evidence type="ECO:0000259" key="9">
    <source>
        <dbReference type="PROSITE" id="PS50969"/>
    </source>
</evidence>
<dbReference type="PROSITE" id="PS50969">
    <property type="entry name" value="FCP1"/>
    <property type="match status" value="1"/>
</dbReference>
<dbReference type="CDD" id="cd07521">
    <property type="entry name" value="HAD_FCP1-like"/>
    <property type="match status" value="1"/>
</dbReference>
<dbReference type="Gene3D" id="3.40.50.10190">
    <property type="entry name" value="BRCT domain"/>
    <property type="match status" value="1"/>
</dbReference>
<name>A0A6A7C6F1_9PEZI</name>
<evidence type="ECO:0000256" key="1">
    <source>
        <dbReference type="ARBA" id="ARBA00004123"/>
    </source>
</evidence>
<comment type="subcellular location">
    <subcellularLocation>
        <location evidence="1 6">Nucleus</location>
    </subcellularLocation>
</comment>
<dbReference type="PANTHER" id="PTHR23081:SF36">
    <property type="entry name" value="RNA POLYMERASE II SUBUNIT A C-TERMINAL DOMAIN PHOSPHATASE"/>
    <property type="match status" value="1"/>
</dbReference>